<protein>
    <submittedName>
        <fullName evidence="2">Uncharacterized protein</fullName>
    </submittedName>
</protein>
<feature type="transmembrane region" description="Helical" evidence="1">
    <location>
        <begin position="6"/>
        <end position="32"/>
    </location>
</feature>
<keyword evidence="1" id="KW-1133">Transmembrane helix</keyword>
<dbReference type="Proteomes" id="UP000765509">
    <property type="component" value="Unassembled WGS sequence"/>
</dbReference>
<evidence type="ECO:0000313" key="2">
    <source>
        <dbReference type="EMBL" id="MBW0476523.1"/>
    </source>
</evidence>
<evidence type="ECO:0000313" key="3">
    <source>
        <dbReference type="Proteomes" id="UP000765509"/>
    </source>
</evidence>
<keyword evidence="3" id="KW-1185">Reference proteome</keyword>
<accession>A0A9Q3C3Y7</accession>
<organism evidence="2 3">
    <name type="scientific">Austropuccinia psidii MF-1</name>
    <dbReference type="NCBI Taxonomy" id="1389203"/>
    <lineage>
        <taxon>Eukaryota</taxon>
        <taxon>Fungi</taxon>
        <taxon>Dikarya</taxon>
        <taxon>Basidiomycota</taxon>
        <taxon>Pucciniomycotina</taxon>
        <taxon>Pucciniomycetes</taxon>
        <taxon>Pucciniales</taxon>
        <taxon>Sphaerophragmiaceae</taxon>
        <taxon>Austropuccinia</taxon>
    </lineage>
</organism>
<comment type="caution">
    <text evidence="2">The sequence shown here is derived from an EMBL/GenBank/DDBJ whole genome shotgun (WGS) entry which is preliminary data.</text>
</comment>
<name>A0A9Q3C3Y7_9BASI</name>
<proteinExistence type="predicted"/>
<evidence type="ECO:0000256" key="1">
    <source>
        <dbReference type="SAM" id="Phobius"/>
    </source>
</evidence>
<sequence length="74" mass="8665">MDCLGIYYPTISVFLKCSAFIAFGNMVSWYTISMHHLRSVKFQIQKQSRFCARQDHLKLFKELFDSLTQAAHES</sequence>
<reference evidence="2" key="1">
    <citation type="submission" date="2021-03" db="EMBL/GenBank/DDBJ databases">
        <title>Draft genome sequence of rust myrtle Austropuccinia psidii MF-1, a brazilian biotype.</title>
        <authorList>
            <person name="Quecine M.C."/>
            <person name="Pachon D.M.R."/>
            <person name="Bonatelli M.L."/>
            <person name="Correr F.H."/>
            <person name="Franceschini L.M."/>
            <person name="Leite T.F."/>
            <person name="Margarido G.R.A."/>
            <person name="Almeida C.A."/>
            <person name="Ferrarezi J.A."/>
            <person name="Labate C.A."/>
        </authorList>
    </citation>
    <scope>NUCLEOTIDE SEQUENCE</scope>
    <source>
        <strain evidence="2">MF-1</strain>
    </source>
</reference>
<dbReference type="AlphaFoldDB" id="A0A9Q3C3Y7"/>
<keyword evidence="1" id="KW-0472">Membrane</keyword>
<dbReference type="EMBL" id="AVOT02004497">
    <property type="protein sequence ID" value="MBW0476523.1"/>
    <property type="molecule type" value="Genomic_DNA"/>
</dbReference>
<gene>
    <name evidence="2" type="ORF">O181_016238</name>
</gene>
<keyword evidence="1" id="KW-0812">Transmembrane</keyword>